<protein>
    <recommendedName>
        <fullName evidence="2">Ice-binding protein C-terminal domain-containing protein</fullName>
    </recommendedName>
</protein>
<sequence length="173" mass="17939" precursor="true">MKKFVLLSAILVATVAFGAASWDITGGSWNESLQAWDIVQGATVTLTLSDDATINGGGMSFVGTIEDGDYVDGSFTDIKTPMFSNSSVAQVGESIEVSYDSTVGFGVEPGDVFSIDFIANAPLATEQGGAYSITSSGSWATSNPADVGYNVVPEPMTMALLGLGGLFVRRRSA</sequence>
<dbReference type="AlphaFoldDB" id="A0A1Q2HSH5"/>
<dbReference type="Pfam" id="PF07589">
    <property type="entry name" value="PEP-CTERM"/>
    <property type="match status" value="1"/>
</dbReference>
<dbReference type="InterPro" id="IPR013424">
    <property type="entry name" value="Ice-binding_C"/>
</dbReference>
<keyword evidence="1" id="KW-0732">Signal</keyword>
<evidence type="ECO:0000259" key="2">
    <source>
        <dbReference type="Pfam" id="PF07589"/>
    </source>
</evidence>
<accession>A0A1Q2HSH5</accession>
<evidence type="ECO:0000313" key="4">
    <source>
        <dbReference type="Proteomes" id="UP000188273"/>
    </source>
</evidence>
<organism evidence="3 4">
    <name type="scientific">Sedimentisphaera cyanobacteriorum</name>
    <dbReference type="NCBI Taxonomy" id="1940790"/>
    <lineage>
        <taxon>Bacteria</taxon>
        <taxon>Pseudomonadati</taxon>
        <taxon>Planctomycetota</taxon>
        <taxon>Phycisphaerae</taxon>
        <taxon>Sedimentisphaerales</taxon>
        <taxon>Sedimentisphaeraceae</taxon>
        <taxon>Sedimentisphaera</taxon>
    </lineage>
</organism>
<dbReference type="NCBIfam" id="TIGR02595">
    <property type="entry name" value="PEP_CTERM"/>
    <property type="match status" value="1"/>
</dbReference>
<evidence type="ECO:0000256" key="1">
    <source>
        <dbReference type="SAM" id="SignalP"/>
    </source>
</evidence>
<gene>
    <name evidence="3" type="ORF">L21SP3_02249</name>
</gene>
<reference evidence="4" key="1">
    <citation type="submission" date="2017-02" db="EMBL/GenBank/DDBJ databases">
        <title>Comparative genomics and description of representatives of a novel lineage of planctomycetes thriving in anoxic sediments.</title>
        <authorList>
            <person name="Spring S."/>
            <person name="Bunk B."/>
            <person name="Sproer C."/>
            <person name="Klenk H.-P."/>
        </authorList>
    </citation>
    <scope>NUCLEOTIDE SEQUENCE [LARGE SCALE GENOMIC DNA]</scope>
    <source>
        <strain evidence="4">L21-RPul-D3</strain>
    </source>
</reference>
<feature type="domain" description="Ice-binding protein C-terminal" evidence="2">
    <location>
        <begin position="152"/>
        <end position="171"/>
    </location>
</feature>
<dbReference type="Proteomes" id="UP000188273">
    <property type="component" value="Chromosome"/>
</dbReference>
<feature type="chain" id="PRO_5012772143" description="Ice-binding protein C-terminal domain-containing protein" evidence="1">
    <location>
        <begin position="19"/>
        <end position="173"/>
    </location>
</feature>
<feature type="signal peptide" evidence="1">
    <location>
        <begin position="1"/>
        <end position="18"/>
    </location>
</feature>
<dbReference type="EMBL" id="CP019633">
    <property type="protein sequence ID" value="AQQ10417.1"/>
    <property type="molecule type" value="Genomic_DNA"/>
</dbReference>
<dbReference type="STRING" id="1940790.L21SP3_02249"/>
<dbReference type="KEGG" id="pbu:L21SP3_02249"/>
<name>A0A1Q2HSH5_9BACT</name>
<evidence type="ECO:0000313" key="3">
    <source>
        <dbReference type="EMBL" id="AQQ10417.1"/>
    </source>
</evidence>
<keyword evidence="4" id="KW-1185">Reference proteome</keyword>
<proteinExistence type="predicted"/>